<accession>A0AC61NK34</accession>
<name>A0AC61NK34_9BACT</name>
<keyword evidence="2" id="KW-1185">Reference proteome</keyword>
<evidence type="ECO:0000313" key="1">
    <source>
        <dbReference type="EMBL" id="QZE14730.1"/>
    </source>
</evidence>
<organism evidence="1 2">
    <name type="scientific">Halosquirtibacter laminarini</name>
    <dbReference type="NCBI Taxonomy" id="3374600"/>
    <lineage>
        <taxon>Bacteria</taxon>
        <taxon>Pseudomonadati</taxon>
        <taxon>Bacteroidota</taxon>
        <taxon>Bacteroidia</taxon>
        <taxon>Marinilabiliales</taxon>
        <taxon>Prolixibacteraceae</taxon>
        <taxon>Halosquirtibacter</taxon>
    </lineage>
</organism>
<sequence length="469" mass="51443">MAGLGKITVVGLGPGDLSMMTHQAIDAIKNAEVIVGYKYYFQFVKSITNENVLCVDTGMKKERERARIAFEYAHDRKRVVVISSGDSGIYGMAPLIEEMAVKDHNSEVAVEIVPGISAFQAAAAVLGAPIGHDLCTISLSDLLTPWPLIERRIEAAAIGDFVTSIYNPKSKGRYWQLKRFVEIYKKHRSGNTPVGVVRQVAREEQSVTVCTLDTIDFDSIDMFTILVVGNSQSYSVGNKIITPRGYYNQEEAPSVGVGQSIMIKSFKQIKSELKNPDISLNRMWPLLHLVHTSADFDMENIFYCDEHVMENWHKYLHSGSAVVITDVTMVKSGIRKAAIERLGVQVKCYLSDERTAALAKEKGITRTQAGIRLASEDHPNAIYAFGNAPTALIELTELIRKGKVSPTGVVAAPVGFVNVVESKHRMKSFDGVDKCVVEGRKGGSSLAATILNAALSYDDAVQMLPGRDL</sequence>
<protein>
    <submittedName>
        <fullName evidence="1">Precorrin-3B C(17)-methyltransferase</fullName>
        <ecNumber evidence="1">2.1.1.131</ecNumber>
    </submittedName>
</protein>
<reference evidence="1" key="1">
    <citation type="submission" date="2021-08" db="EMBL/GenBank/DDBJ databases">
        <title>Novel anaerobic bacterium isolated from sea squirt in East Sea, Republic of Korea.</title>
        <authorList>
            <person name="Nguyen T.H."/>
            <person name="Li Z."/>
            <person name="Lee Y.-J."/>
            <person name="Ko J."/>
            <person name="Kim S.-G."/>
        </authorList>
    </citation>
    <scope>NUCLEOTIDE SEQUENCE</scope>
    <source>
        <strain evidence="1">KCTC 25031</strain>
    </source>
</reference>
<proteinExistence type="predicted"/>
<dbReference type="EC" id="2.1.1.131" evidence="1"/>
<keyword evidence="1" id="KW-0489">Methyltransferase</keyword>
<gene>
    <name evidence="1" type="primary">cobJ</name>
    <name evidence="1" type="ORF">K4L44_02400</name>
</gene>
<dbReference type="EMBL" id="CP081303">
    <property type="protein sequence ID" value="QZE14730.1"/>
    <property type="molecule type" value="Genomic_DNA"/>
</dbReference>
<evidence type="ECO:0000313" key="2">
    <source>
        <dbReference type="Proteomes" id="UP000826212"/>
    </source>
</evidence>
<dbReference type="Proteomes" id="UP000826212">
    <property type="component" value="Chromosome"/>
</dbReference>
<keyword evidence="1" id="KW-0808">Transferase</keyword>